<evidence type="ECO:0000313" key="4">
    <source>
        <dbReference type="EMBL" id="MDL4936911.1"/>
    </source>
</evidence>
<reference evidence="5 6" key="1">
    <citation type="submission" date="2020-03" db="EMBL/GenBank/DDBJ databases">
        <title>Characterization of ganglioside-mimicking enterococci.</title>
        <authorList>
            <person name="Patry R.T."/>
            <person name="Nothaft H."/>
            <person name="Bridger R."/>
            <person name="Shajahan A."/>
            <person name="Huynh S."/>
            <person name="Sanchez S."/>
            <person name="Azadi P."/>
            <person name="Cooper K."/>
            <person name="Miller W.G."/>
            <person name="Parker C.T."/>
            <person name="Wells L."/>
            <person name="Szymanski C.M."/>
        </authorList>
    </citation>
    <scope>NUCLEOTIDE SEQUENCE [LARGE SCALE GENOMIC DNA]</scope>
    <source>
        <strain evidence="5 6">EGM181</strain>
    </source>
</reference>
<dbReference type="PANTHER" id="PTHR30185">
    <property type="entry name" value="CRYPTIC BETA-GLUCOSIDE BGL OPERON ANTITERMINATOR"/>
    <property type="match status" value="1"/>
</dbReference>
<organism evidence="4 7">
    <name type="scientific">Enterococcus gallinarum</name>
    <dbReference type="NCBI Taxonomy" id="1353"/>
    <lineage>
        <taxon>Bacteria</taxon>
        <taxon>Bacillati</taxon>
        <taxon>Bacillota</taxon>
        <taxon>Bacilli</taxon>
        <taxon>Lactobacillales</taxon>
        <taxon>Enterococcaceae</taxon>
        <taxon>Enterococcus</taxon>
    </lineage>
</organism>
<evidence type="ECO:0000256" key="1">
    <source>
        <dbReference type="ARBA" id="ARBA00023015"/>
    </source>
</evidence>
<dbReference type="InterPro" id="IPR050661">
    <property type="entry name" value="BglG_antiterminators"/>
</dbReference>
<sequence length="493" mass="57711">MKNFQLNFITNKETVRWLKILHTFERIPTRSVKELAQFTKSTSRTIIADITGIRQYFQQSILIENTSSGYLFKETNREAYQTKKRSLLENEPLFHIIEGIFQRQIKEIGEWADQLHFSESSLLRYFKMVENELARYQLTLSLKKVDFIGKEIDIRSFFHDFYYESEITPHTVLPSIAIQSIAFALQKKHFFSSYPNVSLGDFSYTLMITLEREGDLLIESEMIQALKEREAFQRFSAINDVIDTSIGKRLPVEELLYLYVMILCRRSLTDLAGEQQFIQELQPNVGITDCAQLFLSAFGQQSNDLQRDMILVRSFFTMLYLKEQLSPVTNQNILDIHEVVQEKYPDLYLELLAFFTEHHQTISGGKTAVTEITVMAVLFMDSLKEIHWGAPKNIAFLLEGNYLVCQNIQAMAIKYLGRFQHLFFPNALEMNLDYLEQNHIDLVVTNYSEYVSDQLIGNWHLLFKSIPDAEDWNRLLWEINPRIINEFSLRNGQ</sequence>
<reference evidence="4 7" key="2">
    <citation type="submission" date="2023-06" db="EMBL/GenBank/DDBJ databases">
        <title>Acute promotion of culturable opportunistic pathogens and persistent increase of antibiotic resistance following antibiotic exposure in mouse gut microbiota.</title>
        <authorList>
            <person name="Li L."/>
            <person name="Wang B."/>
            <person name="Sun Y."/>
            <person name="Wang M."/>
            <person name="Xu H."/>
        </authorList>
    </citation>
    <scope>NUCLEOTIDE SEQUENCE [LARGE SCALE GENOMIC DNA]</scope>
    <source>
        <strain evidence="4 7">CRI2_2</strain>
    </source>
</reference>
<dbReference type="Pfam" id="PF05043">
    <property type="entry name" value="Mga"/>
    <property type="match status" value="1"/>
</dbReference>
<dbReference type="AlphaFoldDB" id="A0A2K3QT47"/>
<dbReference type="EMBL" id="CP050485">
    <property type="protein sequence ID" value="QOG28166.1"/>
    <property type="molecule type" value="Genomic_DNA"/>
</dbReference>
<proteinExistence type="predicted"/>
<evidence type="ECO:0000256" key="2">
    <source>
        <dbReference type="ARBA" id="ARBA00023163"/>
    </source>
</evidence>
<dbReference type="Proteomes" id="UP000516696">
    <property type="component" value="Chromosome"/>
</dbReference>
<dbReference type="Proteomes" id="UP001241571">
    <property type="component" value="Unassembled WGS sequence"/>
</dbReference>
<dbReference type="InterPro" id="IPR007737">
    <property type="entry name" value="Mga_HTH"/>
</dbReference>
<evidence type="ECO:0000259" key="3">
    <source>
        <dbReference type="Pfam" id="PF05043"/>
    </source>
</evidence>
<accession>A0A2K3QT47</accession>
<keyword evidence="1" id="KW-0805">Transcription regulation</keyword>
<dbReference type="RefSeq" id="WP_103301006.1">
    <property type="nucleotide sequence ID" value="NZ_CAKODH010000002.1"/>
</dbReference>
<evidence type="ECO:0000313" key="6">
    <source>
        <dbReference type="Proteomes" id="UP000516696"/>
    </source>
</evidence>
<gene>
    <name evidence="5" type="ORF">EGM181_13335</name>
    <name evidence="4" type="ORF">QRX88_14390</name>
</gene>
<evidence type="ECO:0000313" key="7">
    <source>
        <dbReference type="Proteomes" id="UP001241571"/>
    </source>
</evidence>
<keyword evidence="2" id="KW-0804">Transcription</keyword>
<protein>
    <submittedName>
        <fullName evidence="4">Helix-turn-helix domain-containing protein</fullName>
    </submittedName>
</protein>
<dbReference type="EMBL" id="JASUBT010000011">
    <property type="protein sequence ID" value="MDL4936911.1"/>
    <property type="molecule type" value="Genomic_DNA"/>
</dbReference>
<dbReference type="PANTHER" id="PTHR30185:SF18">
    <property type="entry name" value="TRANSCRIPTIONAL REGULATOR MTLR"/>
    <property type="match status" value="1"/>
</dbReference>
<feature type="domain" description="Mga helix-turn-helix" evidence="3">
    <location>
        <begin position="86"/>
        <end position="162"/>
    </location>
</feature>
<evidence type="ECO:0000313" key="5">
    <source>
        <dbReference type="EMBL" id="QOG28166.1"/>
    </source>
</evidence>
<name>A0A2K3QT47_ENTGA</name>